<evidence type="ECO:0000313" key="2">
    <source>
        <dbReference type="EMBL" id="SFZ75149.1"/>
    </source>
</evidence>
<dbReference type="STRING" id="1121279.SAMN02745887_01477"/>
<sequence>MGRYVLSRESRRSRRVPVTCPARIRTLGQGPSYYGTCTDLSVAGLTVQSSFVPRPDEELEVTVMAPRAGQLAAAPMVARVRVRRCHALEQSEVYEIGMEIMEVLS</sequence>
<dbReference type="Proteomes" id="UP000186513">
    <property type="component" value="Unassembled WGS sequence"/>
</dbReference>
<protein>
    <submittedName>
        <fullName evidence="2">PilZ domain-containing protein</fullName>
    </submittedName>
</protein>
<evidence type="ECO:0000259" key="1">
    <source>
        <dbReference type="Pfam" id="PF07238"/>
    </source>
</evidence>
<proteinExistence type="predicted"/>
<gene>
    <name evidence="2" type="ORF">SAMN02745887_01477</name>
</gene>
<dbReference type="Pfam" id="PF07238">
    <property type="entry name" value="PilZ"/>
    <property type="match status" value="1"/>
</dbReference>
<dbReference type="SUPFAM" id="SSF141371">
    <property type="entry name" value="PilZ domain-like"/>
    <property type="match status" value="1"/>
</dbReference>
<name>A0A1K2HER5_9NEIS</name>
<reference evidence="2 3" key="1">
    <citation type="submission" date="2016-11" db="EMBL/GenBank/DDBJ databases">
        <authorList>
            <person name="Jaros S."/>
            <person name="Januszkiewicz K."/>
            <person name="Wedrychowicz H."/>
        </authorList>
    </citation>
    <scope>NUCLEOTIDE SEQUENCE [LARGE SCALE GENOMIC DNA]</scope>
    <source>
        <strain evidence="2 3">DSM 18899</strain>
    </source>
</reference>
<dbReference type="InterPro" id="IPR009875">
    <property type="entry name" value="PilZ_domain"/>
</dbReference>
<dbReference type="EMBL" id="FPKR01000005">
    <property type="protein sequence ID" value="SFZ75149.1"/>
    <property type="molecule type" value="Genomic_DNA"/>
</dbReference>
<dbReference type="GO" id="GO:0035438">
    <property type="term" value="F:cyclic-di-GMP binding"/>
    <property type="evidence" value="ECO:0007669"/>
    <property type="project" value="InterPro"/>
</dbReference>
<evidence type="ECO:0000313" key="3">
    <source>
        <dbReference type="Proteomes" id="UP000186513"/>
    </source>
</evidence>
<accession>A0A1K2HER5</accession>
<feature type="domain" description="PilZ" evidence="1">
    <location>
        <begin position="10"/>
        <end position="101"/>
    </location>
</feature>
<dbReference type="Gene3D" id="2.40.10.220">
    <property type="entry name" value="predicted glycosyltransferase like domains"/>
    <property type="match status" value="1"/>
</dbReference>
<organism evidence="2 3">
    <name type="scientific">Chitinimonas taiwanensis DSM 18899</name>
    <dbReference type="NCBI Taxonomy" id="1121279"/>
    <lineage>
        <taxon>Bacteria</taxon>
        <taxon>Pseudomonadati</taxon>
        <taxon>Pseudomonadota</taxon>
        <taxon>Betaproteobacteria</taxon>
        <taxon>Neisseriales</taxon>
        <taxon>Chitinibacteraceae</taxon>
        <taxon>Chitinimonas</taxon>
    </lineage>
</organism>
<dbReference type="AlphaFoldDB" id="A0A1K2HER5"/>
<dbReference type="OrthoDB" id="8562941at2"/>
<keyword evidence="3" id="KW-1185">Reference proteome</keyword>